<name>A0AAV3R2H5_LITER</name>
<dbReference type="Proteomes" id="UP001454036">
    <property type="component" value="Unassembled WGS sequence"/>
</dbReference>
<protein>
    <recommendedName>
        <fullName evidence="3">Reverse transcriptase domain-containing protein</fullName>
    </recommendedName>
</protein>
<comment type="caution">
    <text evidence="1">The sequence shown here is derived from an EMBL/GenBank/DDBJ whole genome shotgun (WGS) entry which is preliminary data.</text>
</comment>
<dbReference type="PANTHER" id="PTHR33116:SF78">
    <property type="entry name" value="OS12G0587133 PROTEIN"/>
    <property type="match status" value="1"/>
</dbReference>
<gene>
    <name evidence="1" type="ORF">LIER_23972</name>
</gene>
<evidence type="ECO:0000313" key="2">
    <source>
        <dbReference type="Proteomes" id="UP001454036"/>
    </source>
</evidence>
<accession>A0AAV3R2H5</accession>
<dbReference type="EMBL" id="BAABME010006870">
    <property type="protein sequence ID" value="GAA0169501.1"/>
    <property type="molecule type" value="Genomic_DNA"/>
</dbReference>
<evidence type="ECO:0008006" key="3">
    <source>
        <dbReference type="Google" id="ProtNLM"/>
    </source>
</evidence>
<reference evidence="1 2" key="1">
    <citation type="submission" date="2024-01" db="EMBL/GenBank/DDBJ databases">
        <title>The complete chloroplast genome sequence of Lithospermum erythrorhizon: insights into the phylogenetic relationship among Boraginaceae species and the maternal lineages of purple gromwells.</title>
        <authorList>
            <person name="Okada T."/>
            <person name="Watanabe K."/>
        </authorList>
    </citation>
    <scope>NUCLEOTIDE SEQUENCE [LARGE SCALE GENOMIC DNA]</scope>
</reference>
<proteinExistence type="predicted"/>
<evidence type="ECO:0000313" key="1">
    <source>
        <dbReference type="EMBL" id="GAA0169501.1"/>
    </source>
</evidence>
<organism evidence="1 2">
    <name type="scientific">Lithospermum erythrorhizon</name>
    <name type="common">Purple gromwell</name>
    <name type="synonym">Lithospermum officinale var. erythrorhizon</name>
    <dbReference type="NCBI Taxonomy" id="34254"/>
    <lineage>
        <taxon>Eukaryota</taxon>
        <taxon>Viridiplantae</taxon>
        <taxon>Streptophyta</taxon>
        <taxon>Embryophyta</taxon>
        <taxon>Tracheophyta</taxon>
        <taxon>Spermatophyta</taxon>
        <taxon>Magnoliopsida</taxon>
        <taxon>eudicotyledons</taxon>
        <taxon>Gunneridae</taxon>
        <taxon>Pentapetalae</taxon>
        <taxon>asterids</taxon>
        <taxon>lamiids</taxon>
        <taxon>Boraginales</taxon>
        <taxon>Boraginaceae</taxon>
        <taxon>Boraginoideae</taxon>
        <taxon>Lithospermeae</taxon>
        <taxon>Lithospermum</taxon>
    </lineage>
</organism>
<keyword evidence="2" id="KW-1185">Reference proteome</keyword>
<dbReference type="AlphaFoldDB" id="A0AAV3R2H5"/>
<dbReference type="PANTHER" id="PTHR33116">
    <property type="entry name" value="REVERSE TRANSCRIPTASE ZINC-BINDING DOMAIN-CONTAINING PROTEIN-RELATED-RELATED"/>
    <property type="match status" value="1"/>
</dbReference>
<sequence length="193" mass="22073">MSSILTARLKAVLHKVIGLQQTAYVPSKRITNGRHCQSLSYSYMEFHVDDHEIHEVSREVHFMDQRVCDNCLIFHLFNGSLHDLFSSFRGLREGDPLSPYLFIMVMEVFKALLLKNIEEGGFDYHPFYSKSFHVVKNTLNEFGGLDGLYPNIDKNCCFFVDTSNIEIVCLERIMKIPIGKLSVKYLGVPSTSA</sequence>